<dbReference type="RefSeq" id="WP_003747223.1">
    <property type="nucleotide sequence ID" value="NZ_CM001051.1"/>
</dbReference>
<accession>E3ZPR2</accession>
<dbReference type="EMBL" id="ADXJ01000555">
    <property type="protein sequence ID" value="EFS00388.1"/>
    <property type="molecule type" value="Genomic_DNA"/>
</dbReference>
<dbReference type="PATRIC" id="fig|702453.3.peg.1178"/>
<evidence type="ECO:0000313" key="1">
    <source>
        <dbReference type="EMBL" id="EFS00388.1"/>
    </source>
</evidence>
<sequence length="70" mass="7996">MTNEEWFKQYLKSTGKQIITVFTITRHLRVGHEKAENILKSLIKQGIVREKGRSIAGKEYEVLGGAAHEQ</sequence>
<name>E3ZPR2_LISSE</name>
<dbReference type="HOGENOM" id="CLU_2753041_0_0_9"/>
<organism evidence="1">
    <name type="scientific">Listeria seeligeri FSL N1-067</name>
    <dbReference type="NCBI Taxonomy" id="702453"/>
    <lineage>
        <taxon>Bacteria</taxon>
        <taxon>Bacillati</taxon>
        <taxon>Bacillota</taxon>
        <taxon>Bacilli</taxon>
        <taxon>Bacillales</taxon>
        <taxon>Listeriaceae</taxon>
        <taxon>Listeria</taxon>
    </lineage>
</organism>
<comment type="caution">
    <text evidence="1">The sequence shown here is derived from an EMBL/GenBank/DDBJ whole genome shotgun (WGS) entry which is preliminary data.</text>
</comment>
<reference evidence="1" key="1">
    <citation type="journal article" date="2010" name="Microbiol. Resour. Announc.">
        <title>Comparative genomics of the bacterial genus Listeria: Genome evolution is characterized by limited gene acquisition and limited gene loss.</title>
        <authorList>
            <person name="den Bakker H.C."/>
            <person name="Cummings C.A."/>
            <person name="Ferreira V."/>
            <person name="Vatta P."/>
            <person name="Orsi R.H."/>
            <person name="Degoricija L."/>
            <person name="Barker M."/>
            <person name="Petrauskene O."/>
            <person name="Furtado M.R."/>
            <person name="Wiedmann M."/>
        </authorList>
    </citation>
    <scope>NUCLEOTIDE SEQUENCE [LARGE SCALE GENOMIC DNA]</scope>
    <source>
        <strain evidence="1">FSL N1-067</strain>
    </source>
</reference>
<dbReference type="Proteomes" id="UP000004302">
    <property type="component" value="Chromosome"/>
</dbReference>
<protein>
    <recommendedName>
        <fullName evidence="2">FtsK gamma domain-containing protein</fullName>
    </recommendedName>
</protein>
<proteinExistence type="predicted"/>
<gene>
    <name evidence="1" type="ORF">NT03LS_1442</name>
</gene>
<evidence type="ECO:0008006" key="2">
    <source>
        <dbReference type="Google" id="ProtNLM"/>
    </source>
</evidence>
<dbReference type="AlphaFoldDB" id="E3ZPR2"/>